<proteinExistence type="predicted"/>
<protein>
    <submittedName>
        <fullName evidence="2">Uncharacterized protein</fullName>
    </submittedName>
</protein>
<dbReference type="PhylomeDB" id="A0A0G4F7S0"/>
<name>A0A0G4F7S0_9ALVE</name>
<evidence type="ECO:0000256" key="1">
    <source>
        <dbReference type="SAM" id="MobiDB-lite"/>
    </source>
</evidence>
<dbReference type="VEuPathDB" id="CryptoDB:Cvel_15504"/>
<dbReference type="EMBL" id="CDMZ01000167">
    <property type="protein sequence ID" value="CEM08203.1"/>
    <property type="molecule type" value="Genomic_DNA"/>
</dbReference>
<feature type="region of interest" description="Disordered" evidence="1">
    <location>
        <begin position="331"/>
        <end position="359"/>
    </location>
</feature>
<reference evidence="2" key="1">
    <citation type="submission" date="2014-11" db="EMBL/GenBank/DDBJ databases">
        <authorList>
            <person name="Otto D Thomas"/>
            <person name="Naeem Raeece"/>
        </authorList>
    </citation>
    <scope>NUCLEOTIDE SEQUENCE</scope>
</reference>
<evidence type="ECO:0000313" key="2">
    <source>
        <dbReference type="EMBL" id="CEM08203.1"/>
    </source>
</evidence>
<gene>
    <name evidence="2" type="ORF">Cvel_15504</name>
</gene>
<accession>A0A0G4F7S0</accession>
<dbReference type="AlphaFoldDB" id="A0A0G4F7S0"/>
<organism evidence="2">
    <name type="scientific">Chromera velia CCMP2878</name>
    <dbReference type="NCBI Taxonomy" id="1169474"/>
    <lineage>
        <taxon>Eukaryota</taxon>
        <taxon>Sar</taxon>
        <taxon>Alveolata</taxon>
        <taxon>Colpodellida</taxon>
        <taxon>Chromeraceae</taxon>
        <taxon>Chromera</taxon>
    </lineage>
</organism>
<sequence>MTDHGFAHEHPTFLQRRSFTSSLGNPPHHKFNVYSNKTEKFEREKDLKVTTLPRPTDLDEHEVRLNHAGDEFAEYGFSFFHVDNEQAYTTALGTAKSKFMDAQSKSQYHRATLWANSNLFPLVAEMVVDKLGVAGAFLIGSDIWNHNVEPTLPNDDLLDSEYNTLVKRKFTRIQAATVFRNVLDSTCSHHVCPENRPKLDNPSTINCPLVDNIYNAWIVLADELCGKPLAVLNKKKADWSSLNDIQSFNVLDNSGDEVLISPLQKGDFILFETLGVMHGALPIYDGDDNRCPTKCRQSIEFRFVTLKLEPVEVQQQQQQVVNDVNDQVIEEQEPIDDLTDKSTVSKGKKNEDEVDQTTQTVDEFAQLHTAYKNANQHLSHIPLEATEIDSTS</sequence>